<evidence type="ECO:0000313" key="6">
    <source>
        <dbReference type="Proteomes" id="UP000053927"/>
    </source>
</evidence>
<dbReference type="Proteomes" id="UP000053927">
    <property type="component" value="Unassembled WGS sequence"/>
</dbReference>
<organism evidence="5 6">
    <name type="scientific">Stereum hirsutum (strain FP-91666)</name>
    <name type="common">White-rot fungus</name>
    <dbReference type="NCBI Taxonomy" id="721885"/>
    <lineage>
        <taxon>Eukaryota</taxon>
        <taxon>Fungi</taxon>
        <taxon>Dikarya</taxon>
        <taxon>Basidiomycota</taxon>
        <taxon>Agaricomycotina</taxon>
        <taxon>Agaricomycetes</taxon>
        <taxon>Russulales</taxon>
        <taxon>Stereaceae</taxon>
        <taxon>Stereum</taxon>
    </lineage>
</organism>
<feature type="region of interest" description="Disordered" evidence="3">
    <location>
        <begin position="386"/>
        <end position="408"/>
    </location>
</feature>
<dbReference type="GeneID" id="18795895"/>
<proteinExistence type="predicted"/>
<dbReference type="InterPro" id="IPR008030">
    <property type="entry name" value="NmrA-like"/>
</dbReference>
<keyword evidence="1" id="KW-0521">NADP</keyword>
<evidence type="ECO:0000313" key="5">
    <source>
        <dbReference type="EMBL" id="EIM79830.1"/>
    </source>
</evidence>
<reference evidence="6" key="1">
    <citation type="journal article" date="2012" name="Science">
        <title>The Paleozoic origin of enzymatic lignin decomposition reconstructed from 31 fungal genomes.</title>
        <authorList>
            <person name="Floudas D."/>
            <person name="Binder M."/>
            <person name="Riley R."/>
            <person name="Barry K."/>
            <person name="Blanchette R.A."/>
            <person name="Henrissat B."/>
            <person name="Martinez A.T."/>
            <person name="Otillar R."/>
            <person name="Spatafora J.W."/>
            <person name="Yadav J.S."/>
            <person name="Aerts A."/>
            <person name="Benoit I."/>
            <person name="Boyd A."/>
            <person name="Carlson A."/>
            <person name="Copeland A."/>
            <person name="Coutinho P.M."/>
            <person name="de Vries R.P."/>
            <person name="Ferreira P."/>
            <person name="Findley K."/>
            <person name="Foster B."/>
            <person name="Gaskell J."/>
            <person name="Glotzer D."/>
            <person name="Gorecki P."/>
            <person name="Heitman J."/>
            <person name="Hesse C."/>
            <person name="Hori C."/>
            <person name="Igarashi K."/>
            <person name="Jurgens J.A."/>
            <person name="Kallen N."/>
            <person name="Kersten P."/>
            <person name="Kohler A."/>
            <person name="Kuees U."/>
            <person name="Kumar T.K.A."/>
            <person name="Kuo A."/>
            <person name="LaButti K."/>
            <person name="Larrondo L.F."/>
            <person name="Lindquist E."/>
            <person name="Ling A."/>
            <person name="Lombard V."/>
            <person name="Lucas S."/>
            <person name="Lundell T."/>
            <person name="Martin R."/>
            <person name="McLaughlin D.J."/>
            <person name="Morgenstern I."/>
            <person name="Morin E."/>
            <person name="Murat C."/>
            <person name="Nagy L.G."/>
            <person name="Nolan M."/>
            <person name="Ohm R.A."/>
            <person name="Patyshakuliyeva A."/>
            <person name="Rokas A."/>
            <person name="Ruiz-Duenas F.J."/>
            <person name="Sabat G."/>
            <person name="Salamov A."/>
            <person name="Samejima M."/>
            <person name="Schmutz J."/>
            <person name="Slot J.C."/>
            <person name="St John F."/>
            <person name="Stenlid J."/>
            <person name="Sun H."/>
            <person name="Sun S."/>
            <person name="Syed K."/>
            <person name="Tsang A."/>
            <person name="Wiebenga A."/>
            <person name="Young D."/>
            <person name="Pisabarro A."/>
            <person name="Eastwood D.C."/>
            <person name="Martin F."/>
            <person name="Cullen D."/>
            <person name="Grigoriev I.V."/>
            <person name="Hibbett D.S."/>
        </authorList>
    </citation>
    <scope>NUCLEOTIDE SEQUENCE [LARGE SCALE GENOMIC DNA]</scope>
    <source>
        <strain evidence="6">FP-91666</strain>
    </source>
</reference>
<dbReference type="RefSeq" id="XP_007311134.1">
    <property type="nucleotide sequence ID" value="XM_007311072.1"/>
</dbReference>
<dbReference type="eggNOG" id="ENOG502S1FN">
    <property type="taxonomic scope" value="Eukaryota"/>
</dbReference>
<keyword evidence="2" id="KW-0560">Oxidoreductase</keyword>
<accession>R7RY58</accession>
<evidence type="ECO:0000256" key="1">
    <source>
        <dbReference type="ARBA" id="ARBA00022857"/>
    </source>
</evidence>
<dbReference type="Gene3D" id="3.40.50.720">
    <property type="entry name" value="NAD(P)-binding Rossmann-like Domain"/>
    <property type="match status" value="1"/>
</dbReference>
<dbReference type="OrthoDB" id="9974981at2759"/>
<dbReference type="PANTHER" id="PTHR47706">
    <property type="entry name" value="NMRA-LIKE FAMILY PROTEIN"/>
    <property type="match status" value="1"/>
</dbReference>
<dbReference type="Gene3D" id="3.90.25.10">
    <property type="entry name" value="UDP-galactose 4-epimerase, domain 1"/>
    <property type="match status" value="1"/>
</dbReference>
<dbReference type="EMBL" id="JH687401">
    <property type="protein sequence ID" value="EIM79830.1"/>
    <property type="molecule type" value="Genomic_DNA"/>
</dbReference>
<evidence type="ECO:0000256" key="3">
    <source>
        <dbReference type="SAM" id="MobiDB-lite"/>
    </source>
</evidence>
<name>R7RY58_STEHR</name>
<dbReference type="KEGG" id="shs:STEHIDRAFT_116302"/>
<dbReference type="PANTHER" id="PTHR47706:SF9">
    <property type="entry name" value="NMRA-LIKE DOMAIN-CONTAINING PROTEIN-RELATED"/>
    <property type="match status" value="1"/>
</dbReference>
<dbReference type="AlphaFoldDB" id="R7RY58"/>
<sequence>MNRARNGFVLSYPTPSGSSPSHQRLLLATMGCLHILHSPSHLGTPITNAFLLKKASGKAKDVVILTRSSSNNLKTNQLAAKGATIISVNYNAPSALSQALSNVDVVISTLGLDGVSSDSQRALAEASKVEGVKLFVPSEYGGPTTDGPQQESMVHKVVLQERLKEIELPYTLIFNGPLMEICIRPIIGIDLANGKGIAGGDGTMPISWTAISDVASFLAHVLTSLPPSELEWRTFRIEGERASMSDIYQAYENKTGKKVEVTYRSTPELQEQAENQSLPARPCELLATFVGAGDGDTVVNIILSRRYWFSSALWINLIVGKVETLPHVAWCNSGPPPFLSTYEVFGTTDESQTWCGATQRKTPPEQPENHDVQIIQVGGDSLPFSVLDSDGRRDTSGGSGGSRSEDAHSWVLHRARDHVFHEQCGYAA</sequence>
<dbReference type="InterPro" id="IPR036291">
    <property type="entry name" value="NAD(P)-bd_dom_sf"/>
</dbReference>
<dbReference type="InterPro" id="IPR051609">
    <property type="entry name" value="NmrA/Isoflavone_reductase-like"/>
</dbReference>
<dbReference type="Pfam" id="PF05368">
    <property type="entry name" value="NmrA"/>
    <property type="match status" value="1"/>
</dbReference>
<dbReference type="GO" id="GO:0016491">
    <property type="term" value="F:oxidoreductase activity"/>
    <property type="evidence" value="ECO:0007669"/>
    <property type="project" value="UniProtKB-KW"/>
</dbReference>
<gene>
    <name evidence="5" type="ORF">STEHIDRAFT_116302</name>
</gene>
<protein>
    <submittedName>
        <fullName evidence="5">NAD-P-binding protein</fullName>
    </submittedName>
</protein>
<evidence type="ECO:0000256" key="2">
    <source>
        <dbReference type="ARBA" id="ARBA00023002"/>
    </source>
</evidence>
<evidence type="ECO:0000259" key="4">
    <source>
        <dbReference type="Pfam" id="PF05368"/>
    </source>
</evidence>
<keyword evidence="6" id="KW-1185">Reference proteome</keyword>
<dbReference type="SUPFAM" id="SSF51735">
    <property type="entry name" value="NAD(P)-binding Rossmann-fold domains"/>
    <property type="match status" value="1"/>
</dbReference>
<feature type="domain" description="NmrA-like" evidence="4">
    <location>
        <begin position="58"/>
        <end position="272"/>
    </location>
</feature>